<dbReference type="Pfam" id="PF00160">
    <property type="entry name" value="Pro_isomerase"/>
    <property type="match status" value="1"/>
</dbReference>
<dbReference type="RefSeq" id="XP_003736963.2">
    <property type="nucleotide sequence ID" value="XM_003736915.3"/>
</dbReference>
<dbReference type="Pfam" id="PF13879">
    <property type="entry name" value="Hmw_CFAP97"/>
    <property type="match status" value="1"/>
</dbReference>
<accession>A0A6I8V6E3</accession>
<dbReference type="Proteomes" id="UP000001819">
    <property type="component" value="Chromosome 3"/>
</dbReference>
<sequence length="377" mass="43223">MTSEHPQYSEFPLCLSDSTRQLMKMTQEVKQAADLEASKKKKAVRKAVKAQHVPHELAMHKKMWRTHRERVKNAISKLDAEPPTFQAARVTGINGLRDEAYVFMNRTKQNIQLLVEISRIMRTHGAVNPFRYEKVYAMSGLPVAIANLERLERENKDLGKRLLDVHSIVDTGLGTEMPRGHKRKKIEEIPLQLPVEALAKYKDFEIKLPETDAERKRLFRPRIYLDMYLKDARPLGRIVVQLYTEAAPLVVLQIVRSCMCNQPSKFLVRRLFPNLWLEAELQLTEDSLLHQPIEYDAKVMDHGQYHHVLSFSKTHCSGFPERLSFTISFKPLTVVNGTRVGFGRIVKGSKICECIQSYGTKNGKLSRGLLFTSCGLL</sequence>
<comment type="similarity">
    <text evidence="1">Belongs to the CFAP97 family.</text>
</comment>
<dbReference type="InterPro" id="IPR029000">
    <property type="entry name" value="Cyclophilin-like_dom_sf"/>
</dbReference>
<dbReference type="SUPFAM" id="SSF50891">
    <property type="entry name" value="Cyclophilin-like"/>
    <property type="match status" value="1"/>
</dbReference>
<evidence type="ECO:0000256" key="1">
    <source>
        <dbReference type="ARBA" id="ARBA00008315"/>
    </source>
</evidence>
<gene>
    <name evidence="4" type="primary">LOC4805076</name>
</gene>
<dbReference type="GO" id="GO:0003755">
    <property type="term" value="F:peptidyl-prolyl cis-trans isomerase activity"/>
    <property type="evidence" value="ECO:0007669"/>
    <property type="project" value="InterPro"/>
</dbReference>
<name>A0A6I8V6E3_DROPS</name>
<reference evidence="4" key="2">
    <citation type="submission" date="2025-08" db="UniProtKB">
        <authorList>
            <consortium name="RefSeq"/>
        </authorList>
    </citation>
    <scope>IDENTIFICATION</scope>
    <source>
        <strain evidence="4">MV-25-SWS-2005</strain>
        <tissue evidence="4">Whole body</tissue>
    </source>
</reference>
<proteinExistence type="inferred from homology"/>
<dbReference type="AlphaFoldDB" id="A0A6I8V6E3"/>
<protein>
    <recommendedName>
        <fullName evidence="2">PPIase cyclophilin-type domain-containing protein</fullName>
    </recommendedName>
</protein>
<dbReference type="Gene3D" id="2.40.100.10">
    <property type="entry name" value="Cyclophilin-like"/>
    <property type="match status" value="1"/>
</dbReference>
<feature type="domain" description="PPIase cyclophilin-type" evidence="2">
    <location>
        <begin position="227"/>
        <end position="362"/>
    </location>
</feature>
<dbReference type="InterPro" id="IPR002130">
    <property type="entry name" value="Cyclophilin-type_PPIase_dom"/>
</dbReference>
<keyword evidence="3" id="KW-1185">Reference proteome</keyword>
<evidence type="ECO:0000313" key="4">
    <source>
        <dbReference type="RefSeq" id="XP_003736963.2"/>
    </source>
</evidence>
<reference evidence="3" key="1">
    <citation type="submission" date="2024-06" db="UniProtKB">
        <authorList>
            <consortium name="RefSeq"/>
        </authorList>
    </citation>
    <scope>NUCLEOTIDE SEQUENCE [LARGE SCALE GENOMIC DNA]</scope>
    <source>
        <strain evidence="3">MV2-25</strain>
    </source>
</reference>
<organism evidence="3 4">
    <name type="scientific">Drosophila pseudoobscura pseudoobscura</name>
    <name type="common">Fruit fly</name>
    <dbReference type="NCBI Taxonomy" id="46245"/>
    <lineage>
        <taxon>Eukaryota</taxon>
        <taxon>Metazoa</taxon>
        <taxon>Ecdysozoa</taxon>
        <taxon>Arthropoda</taxon>
        <taxon>Hexapoda</taxon>
        <taxon>Insecta</taxon>
        <taxon>Pterygota</taxon>
        <taxon>Neoptera</taxon>
        <taxon>Endopterygota</taxon>
        <taxon>Diptera</taxon>
        <taxon>Brachycera</taxon>
        <taxon>Muscomorpha</taxon>
        <taxon>Ephydroidea</taxon>
        <taxon>Drosophilidae</taxon>
        <taxon>Drosophila</taxon>
        <taxon>Sophophora</taxon>
    </lineage>
</organism>
<dbReference type="InParanoid" id="A0A6I8V6E3"/>
<dbReference type="InterPro" id="IPR029488">
    <property type="entry name" value="Hmw/CFAP97"/>
</dbReference>
<evidence type="ECO:0000259" key="2">
    <source>
        <dbReference type="Pfam" id="PF00160"/>
    </source>
</evidence>
<evidence type="ECO:0000313" key="3">
    <source>
        <dbReference type="Proteomes" id="UP000001819"/>
    </source>
</evidence>
<dbReference type="KEGG" id="dpo:4805076"/>